<proteinExistence type="predicted"/>
<dbReference type="InterPro" id="IPR046565">
    <property type="entry name" value="DUF6719"/>
</dbReference>
<organism evidence="1 2">
    <name type="scientific">Variovorax guangxiensis</name>
    <dbReference type="NCBI Taxonomy" id="1775474"/>
    <lineage>
        <taxon>Bacteria</taxon>
        <taxon>Pseudomonadati</taxon>
        <taxon>Pseudomonadota</taxon>
        <taxon>Betaproteobacteria</taxon>
        <taxon>Burkholderiales</taxon>
        <taxon>Comamonadaceae</taxon>
        <taxon>Variovorax</taxon>
    </lineage>
</organism>
<evidence type="ECO:0000313" key="2">
    <source>
        <dbReference type="Proteomes" id="UP000319212"/>
    </source>
</evidence>
<protein>
    <submittedName>
        <fullName evidence="1">Uncharacterized protein</fullName>
    </submittedName>
</protein>
<dbReference type="OrthoDB" id="8859691at2"/>
<comment type="caution">
    <text evidence="1">The sequence shown here is derived from an EMBL/GenBank/DDBJ whole genome shotgun (WGS) entry which is preliminary data.</text>
</comment>
<name>A0A502DRB6_9BURK</name>
<accession>A0A502DRB6</accession>
<dbReference type="Pfam" id="PF20477">
    <property type="entry name" value="DUF6719"/>
    <property type="match status" value="1"/>
</dbReference>
<sequence>MNLISEMHATSHRHGWTGVFLALAICVSGAARAAPALLKEMPAKGVLRLGEVAYVDDGTCPAGEVKKVTGGNQKAGVARQVECVKRPVGSP</sequence>
<evidence type="ECO:0000313" key="1">
    <source>
        <dbReference type="EMBL" id="TPG27903.1"/>
    </source>
</evidence>
<reference evidence="1 2" key="1">
    <citation type="journal article" date="2019" name="Environ. Microbiol.">
        <title>Species interactions and distinct microbial communities in high Arctic permafrost affected cryosols are associated with the CH4 and CO2 gas fluxes.</title>
        <authorList>
            <person name="Altshuler I."/>
            <person name="Hamel J."/>
            <person name="Turney S."/>
            <person name="Magnuson E."/>
            <person name="Levesque R."/>
            <person name="Greer C."/>
            <person name="Whyte L.G."/>
        </authorList>
    </citation>
    <scope>NUCLEOTIDE SEQUENCE [LARGE SCALE GENOMIC DNA]</scope>
    <source>
        <strain evidence="1 2">S06.C</strain>
    </source>
</reference>
<dbReference type="EMBL" id="RCZI01000003">
    <property type="protein sequence ID" value="TPG27903.1"/>
    <property type="molecule type" value="Genomic_DNA"/>
</dbReference>
<dbReference type="AlphaFoldDB" id="A0A502DRB6"/>
<dbReference type="RefSeq" id="WP_140842970.1">
    <property type="nucleotide sequence ID" value="NZ_RCZI01000003.1"/>
</dbReference>
<dbReference type="Proteomes" id="UP000319212">
    <property type="component" value="Unassembled WGS sequence"/>
</dbReference>
<gene>
    <name evidence="1" type="ORF">EAH82_14350</name>
</gene>